<dbReference type="Gene3D" id="1.20.1560.10">
    <property type="entry name" value="ABC transporter type 1, transmembrane domain"/>
    <property type="match status" value="1"/>
</dbReference>
<dbReference type="InterPro" id="IPR011527">
    <property type="entry name" value="ABC1_TM_dom"/>
</dbReference>
<dbReference type="RefSeq" id="WP_078668217.1">
    <property type="nucleotide sequence ID" value="NZ_FUWZ01000001.1"/>
</dbReference>
<dbReference type="PROSITE" id="PS50929">
    <property type="entry name" value="ABC_TM1F"/>
    <property type="match status" value="1"/>
</dbReference>
<evidence type="ECO:0000256" key="5">
    <source>
        <dbReference type="ARBA" id="ARBA00022989"/>
    </source>
</evidence>
<evidence type="ECO:0000256" key="3">
    <source>
        <dbReference type="ARBA" id="ARBA00022741"/>
    </source>
</evidence>
<dbReference type="PANTHER" id="PTHR43394">
    <property type="entry name" value="ATP-DEPENDENT PERMEASE MDL1, MITOCHONDRIAL"/>
    <property type="match status" value="1"/>
</dbReference>
<name>A0A1T4NK03_9BACT</name>
<feature type="transmembrane region" description="Helical" evidence="7">
    <location>
        <begin position="61"/>
        <end position="79"/>
    </location>
</feature>
<feature type="domain" description="ABC transmembrane type-1" evidence="9">
    <location>
        <begin position="28"/>
        <end position="309"/>
    </location>
</feature>
<dbReference type="PROSITE" id="PS50893">
    <property type="entry name" value="ABC_TRANSPORTER_2"/>
    <property type="match status" value="1"/>
</dbReference>
<evidence type="ECO:0000256" key="4">
    <source>
        <dbReference type="ARBA" id="ARBA00022840"/>
    </source>
</evidence>
<dbReference type="SUPFAM" id="SSF52540">
    <property type="entry name" value="P-loop containing nucleoside triphosphate hydrolases"/>
    <property type="match status" value="1"/>
</dbReference>
<keyword evidence="4" id="KW-0067">ATP-binding</keyword>
<dbReference type="PROSITE" id="PS00211">
    <property type="entry name" value="ABC_TRANSPORTER_1"/>
    <property type="match status" value="1"/>
</dbReference>
<dbReference type="GO" id="GO:0016887">
    <property type="term" value="F:ATP hydrolysis activity"/>
    <property type="evidence" value="ECO:0007669"/>
    <property type="project" value="InterPro"/>
</dbReference>
<keyword evidence="2 7" id="KW-0812">Transmembrane</keyword>
<keyword evidence="11" id="KW-1185">Reference proteome</keyword>
<dbReference type="InterPro" id="IPR003439">
    <property type="entry name" value="ABC_transporter-like_ATP-bd"/>
</dbReference>
<keyword evidence="5 7" id="KW-1133">Transmembrane helix</keyword>
<dbReference type="GO" id="GO:0005524">
    <property type="term" value="F:ATP binding"/>
    <property type="evidence" value="ECO:0007669"/>
    <property type="project" value="UniProtKB-KW"/>
</dbReference>
<dbReference type="AlphaFoldDB" id="A0A1T4NK03"/>
<dbReference type="Pfam" id="PF00005">
    <property type="entry name" value="ABC_tran"/>
    <property type="match status" value="1"/>
</dbReference>
<dbReference type="STRING" id="634771.SAMN04488128_1011627"/>
<evidence type="ECO:0000259" key="8">
    <source>
        <dbReference type="PROSITE" id="PS50893"/>
    </source>
</evidence>
<dbReference type="Gene3D" id="3.40.50.300">
    <property type="entry name" value="P-loop containing nucleotide triphosphate hydrolases"/>
    <property type="match status" value="1"/>
</dbReference>
<dbReference type="EMBL" id="FUWZ01000001">
    <property type="protein sequence ID" value="SJZ79594.1"/>
    <property type="molecule type" value="Genomic_DNA"/>
</dbReference>
<dbReference type="InterPro" id="IPR027417">
    <property type="entry name" value="P-loop_NTPase"/>
</dbReference>
<dbReference type="GO" id="GO:0015421">
    <property type="term" value="F:ABC-type oligopeptide transporter activity"/>
    <property type="evidence" value="ECO:0007669"/>
    <property type="project" value="TreeGrafter"/>
</dbReference>
<gene>
    <name evidence="10" type="ORF">SAMN04488128_1011627</name>
</gene>
<dbReference type="PANTHER" id="PTHR43394:SF1">
    <property type="entry name" value="ATP-BINDING CASSETTE SUB-FAMILY B MEMBER 10, MITOCHONDRIAL"/>
    <property type="match status" value="1"/>
</dbReference>
<dbReference type="SMART" id="SM00382">
    <property type="entry name" value="AAA"/>
    <property type="match status" value="1"/>
</dbReference>
<organism evidence="10 11">
    <name type="scientific">Chitinophaga eiseniae</name>
    <dbReference type="NCBI Taxonomy" id="634771"/>
    <lineage>
        <taxon>Bacteria</taxon>
        <taxon>Pseudomonadati</taxon>
        <taxon>Bacteroidota</taxon>
        <taxon>Chitinophagia</taxon>
        <taxon>Chitinophagales</taxon>
        <taxon>Chitinophagaceae</taxon>
        <taxon>Chitinophaga</taxon>
    </lineage>
</organism>
<feature type="domain" description="ABC transporter" evidence="8">
    <location>
        <begin position="348"/>
        <end position="582"/>
    </location>
</feature>
<protein>
    <submittedName>
        <fullName evidence="10">ABC-type multidrug transport system, ATPase and permease component</fullName>
    </submittedName>
</protein>
<feature type="transmembrane region" description="Helical" evidence="7">
    <location>
        <begin position="136"/>
        <end position="157"/>
    </location>
</feature>
<keyword evidence="3" id="KW-0547">Nucleotide-binding</keyword>
<feature type="transmembrane region" description="Helical" evidence="7">
    <location>
        <begin position="24"/>
        <end position="49"/>
    </location>
</feature>
<proteinExistence type="predicted"/>
<reference evidence="11" key="1">
    <citation type="submission" date="2017-02" db="EMBL/GenBank/DDBJ databases">
        <authorList>
            <person name="Varghese N."/>
            <person name="Submissions S."/>
        </authorList>
    </citation>
    <scope>NUCLEOTIDE SEQUENCE [LARGE SCALE GENOMIC DNA]</scope>
    <source>
        <strain evidence="11">DSM 22224</strain>
    </source>
</reference>
<evidence type="ECO:0000256" key="6">
    <source>
        <dbReference type="ARBA" id="ARBA00023136"/>
    </source>
</evidence>
<evidence type="ECO:0000313" key="11">
    <source>
        <dbReference type="Proteomes" id="UP000190367"/>
    </source>
</evidence>
<dbReference type="GO" id="GO:0005886">
    <property type="term" value="C:plasma membrane"/>
    <property type="evidence" value="ECO:0007669"/>
    <property type="project" value="UniProtKB-SubCell"/>
</dbReference>
<evidence type="ECO:0000256" key="2">
    <source>
        <dbReference type="ARBA" id="ARBA00022692"/>
    </source>
</evidence>
<evidence type="ECO:0000256" key="1">
    <source>
        <dbReference type="ARBA" id="ARBA00004651"/>
    </source>
</evidence>
<evidence type="ECO:0000313" key="10">
    <source>
        <dbReference type="EMBL" id="SJZ79594.1"/>
    </source>
</evidence>
<dbReference type="InterPro" id="IPR017871">
    <property type="entry name" value="ABC_transporter-like_CS"/>
</dbReference>
<feature type="transmembrane region" description="Helical" evidence="7">
    <location>
        <begin position="249"/>
        <end position="269"/>
    </location>
</feature>
<dbReference type="InterPro" id="IPR036640">
    <property type="entry name" value="ABC1_TM_sf"/>
</dbReference>
<feature type="transmembrane region" description="Helical" evidence="7">
    <location>
        <begin position="163"/>
        <end position="182"/>
    </location>
</feature>
<keyword evidence="6 7" id="KW-0472">Membrane</keyword>
<evidence type="ECO:0000259" key="9">
    <source>
        <dbReference type="PROSITE" id="PS50929"/>
    </source>
</evidence>
<comment type="subcellular location">
    <subcellularLocation>
        <location evidence="1">Cell membrane</location>
        <topology evidence="1">Multi-pass membrane protein</topology>
    </subcellularLocation>
</comment>
<dbReference type="InterPro" id="IPR039421">
    <property type="entry name" value="Type_1_exporter"/>
</dbReference>
<dbReference type="Pfam" id="PF00664">
    <property type="entry name" value="ABC_membrane"/>
    <property type="match status" value="1"/>
</dbReference>
<dbReference type="SUPFAM" id="SSF90123">
    <property type="entry name" value="ABC transporter transmembrane region"/>
    <property type="match status" value="1"/>
</dbReference>
<dbReference type="Proteomes" id="UP000190367">
    <property type="component" value="Unassembled WGS sequence"/>
</dbReference>
<sequence length="586" mass="66878">MPNPYISLLKTAWKYARKERKKYVLVYLMFILANVCFSLNPLLFGWFIGRVQQDTANLPRYTLLFAGGYLGLKLLEWAFHGPARVMEQGLSFRLSRNFLQERYHQALHLPVKWHQDNHSGSVINRIRKGYDALREFFSRGFMYMHALSKLFFSLAAMLYFSPLYGAIGVVMGIGCVYFLVLFDKPYIRTLEEINEGEHVVSATLFDSLSNIMTVITLRLEKSMESGLLGKIARIWPSYRKNVVINEWKWFVAEMMITLIYCVITIGYVFQHWVPGELFYVAGLVTLLGYVNQFTSVFQDVAWQYTDIVRYNTSVETATNISDAYKEHHRADAAPELPGNWKTVDISQLNFSHLPSYDEAHAPQSLHQLHVQIGRGRKIALIGESGSGKSTLLAILRGLYEPEEGTRVIVDGAAFPLATIHESVTLFPQEPEIFENTIEYNVTLGLPFTKEEIMEVCEAAHFSEVVALLPDGLASDIREKGVNLSGGQKQRLALARGILAARDSEVILLDEPTSSVDPKTEAMIYQKMFQTFSDKAIVSAMHRLHLLPQFDYIYVLQQGRVVAAGHFRELREHSPVFQELWKHQENK</sequence>
<dbReference type="OrthoDB" id="9769115at2"/>
<accession>A0A1T4NK03</accession>
<evidence type="ECO:0000256" key="7">
    <source>
        <dbReference type="SAM" id="Phobius"/>
    </source>
</evidence>
<dbReference type="InterPro" id="IPR003593">
    <property type="entry name" value="AAA+_ATPase"/>
</dbReference>